<comment type="cofactor">
    <cofactor evidence="1">
        <name>[4Fe-4S] cluster</name>
        <dbReference type="ChEBI" id="CHEBI:49883"/>
    </cofactor>
</comment>
<keyword evidence="3" id="KW-0004">4Fe-4S</keyword>
<dbReference type="SUPFAM" id="SSF48310">
    <property type="entry name" value="Aldehyde ferredoxin oxidoreductase, C-terminal domains"/>
    <property type="match status" value="1"/>
</dbReference>
<dbReference type="PANTHER" id="PTHR30038">
    <property type="entry name" value="ALDEHYDE FERREDOXIN OXIDOREDUCTASE"/>
    <property type="match status" value="1"/>
</dbReference>
<dbReference type="InterPro" id="IPR013985">
    <property type="entry name" value="Ald_Fedxn_OxRdtase_dom3"/>
</dbReference>
<dbReference type="EMBL" id="CP002105">
    <property type="protein sequence ID" value="ADL12479.1"/>
    <property type="molecule type" value="Genomic_DNA"/>
</dbReference>
<name>D9QPN8_ACEAZ</name>
<dbReference type="GO" id="GO:0033726">
    <property type="term" value="F:aldehyde ferredoxin oxidoreductase activity"/>
    <property type="evidence" value="ECO:0007669"/>
    <property type="project" value="UniProtKB-EC"/>
</dbReference>
<comment type="cofactor">
    <cofactor evidence="8">
        <name>tungstopterin</name>
        <dbReference type="ChEBI" id="CHEBI:30402"/>
    </cofactor>
</comment>
<proteinExistence type="inferred from homology"/>
<keyword evidence="7" id="KW-0411">Iron-sulfur</keyword>
<keyword evidence="11" id="KW-1185">Reference proteome</keyword>
<evidence type="ECO:0000256" key="5">
    <source>
        <dbReference type="ARBA" id="ARBA00023002"/>
    </source>
</evidence>
<evidence type="ECO:0000256" key="8">
    <source>
        <dbReference type="ARBA" id="ARBA00049934"/>
    </source>
</evidence>
<comment type="similarity">
    <text evidence="2">Belongs to the AOR/FOR family.</text>
</comment>
<dbReference type="KEGG" id="aar:Acear_0949"/>
<evidence type="ECO:0000256" key="2">
    <source>
        <dbReference type="ARBA" id="ARBA00011032"/>
    </source>
</evidence>
<dbReference type="PANTHER" id="PTHR30038:SF0">
    <property type="entry name" value="TUNGSTEN-CONTAINING ALDEHYDE FERREDOXIN OXIDOREDUCTASE"/>
    <property type="match status" value="1"/>
</dbReference>
<reference evidence="10 11" key="1">
    <citation type="journal article" date="2010" name="Stand. Genomic Sci.">
        <title>Complete genome sequence of Acetohalobium arabaticum type strain (Z-7288).</title>
        <authorList>
            <person name="Sikorski J."/>
            <person name="Lapidus A."/>
            <person name="Chertkov O."/>
            <person name="Lucas S."/>
            <person name="Copeland A."/>
            <person name="Glavina Del Rio T."/>
            <person name="Nolan M."/>
            <person name="Tice H."/>
            <person name="Cheng J.F."/>
            <person name="Han C."/>
            <person name="Brambilla E."/>
            <person name="Pitluck S."/>
            <person name="Liolios K."/>
            <person name="Ivanova N."/>
            <person name="Mavromatis K."/>
            <person name="Mikhailova N."/>
            <person name="Pati A."/>
            <person name="Bruce D."/>
            <person name="Detter C."/>
            <person name="Tapia R."/>
            <person name="Goodwin L."/>
            <person name="Chen A."/>
            <person name="Palaniappan K."/>
            <person name="Land M."/>
            <person name="Hauser L."/>
            <person name="Chang Y.J."/>
            <person name="Jeffries C.D."/>
            <person name="Rohde M."/>
            <person name="Goker M."/>
            <person name="Spring S."/>
            <person name="Woyke T."/>
            <person name="Bristow J."/>
            <person name="Eisen J.A."/>
            <person name="Markowitz V."/>
            <person name="Hugenholtz P."/>
            <person name="Kyrpides N.C."/>
            <person name="Klenk H.P."/>
        </authorList>
    </citation>
    <scope>NUCLEOTIDE SEQUENCE [LARGE SCALE GENOMIC DNA]</scope>
    <source>
        <strain evidence="11">ATCC 49924 / DSM 5501 / Z-7288</strain>
    </source>
</reference>
<dbReference type="eggNOG" id="COG2414">
    <property type="taxonomic scope" value="Bacteria"/>
</dbReference>
<dbReference type="RefSeq" id="WP_013277925.1">
    <property type="nucleotide sequence ID" value="NC_014378.1"/>
</dbReference>
<feature type="domain" description="Aldehyde ferredoxin oxidoreductase N-terminal" evidence="9">
    <location>
        <begin position="5"/>
        <end position="207"/>
    </location>
</feature>
<evidence type="ECO:0000256" key="3">
    <source>
        <dbReference type="ARBA" id="ARBA00022485"/>
    </source>
</evidence>
<dbReference type="Pfam" id="PF02730">
    <property type="entry name" value="AFOR_N"/>
    <property type="match status" value="1"/>
</dbReference>
<dbReference type="InterPro" id="IPR013983">
    <property type="entry name" value="Ald_Fedxn_OxRdtase_N"/>
</dbReference>
<dbReference type="SUPFAM" id="SSF56228">
    <property type="entry name" value="Aldehyde ferredoxin oxidoreductase, N-terminal domain"/>
    <property type="match status" value="1"/>
</dbReference>
<dbReference type="GO" id="GO:0046872">
    <property type="term" value="F:metal ion binding"/>
    <property type="evidence" value="ECO:0007669"/>
    <property type="project" value="UniProtKB-KW"/>
</dbReference>
<evidence type="ECO:0000256" key="4">
    <source>
        <dbReference type="ARBA" id="ARBA00022723"/>
    </source>
</evidence>
<dbReference type="Gene3D" id="3.60.9.10">
    <property type="entry name" value="Aldehyde ferredoxin oxidoreductase, N-terminal domain"/>
    <property type="match status" value="1"/>
</dbReference>
<dbReference type="Gene3D" id="1.10.569.10">
    <property type="entry name" value="Aldehyde Ferredoxin Oxidoreductase Protein, subunit A, domain 2"/>
    <property type="match status" value="1"/>
</dbReference>
<dbReference type="InterPro" id="IPR051919">
    <property type="entry name" value="W-dependent_AOR"/>
</dbReference>
<evidence type="ECO:0000256" key="1">
    <source>
        <dbReference type="ARBA" id="ARBA00001966"/>
    </source>
</evidence>
<dbReference type="InterPro" id="IPR013984">
    <property type="entry name" value="Ald_Fedxn_OxRdtase_dom2"/>
</dbReference>
<dbReference type="GO" id="GO:0051539">
    <property type="term" value="F:4 iron, 4 sulfur cluster binding"/>
    <property type="evidence" value="ECO:0007669"/>
    <property type="project" value="UniProtKB-KW"/>
</dbReference>
<evidence type="ECO:0000259" key="9">
    <source>
        <dbReference type="SMART" id="SM00790"/>
    </source>
</evidence>
<organism evidence="10 11">
    <name type="scientific">Acetohalobium arabaticum (strain ATCC 49924 / DSM 5501 / Z-7288)</name>
    <dbReference type="NCBI Taxonomy" id="574087"/>
    <lineage>
        <taxon>Bacteria</taxon>
        <taxon>Bacillati</taxon>
        <taxon>Bacillota</taxon>
        <taxon>Clostridia</taxon>
        <taxon>Halanaerobiales</taxon>
        <taxon>Halobacteroidaceae</taxon>
        <taxon>Acetohalobium</taxon>
    </lineage>
</organism>
<dbReference type="STRING" id="574087.Acear_0949"/>
<dbReference type="AlphaFoldDB" id="D9QPN8"/>
<dbReference type="EC" id="1.2.7.5" evidence="10"/>
<accession>D9QPN8</accession>
<dbReference type="GO" id="GO:0009055">
    <property type="term" value="F:electron transfer activity"/>
    <property type="evidence" value="ECO:0007669"/>
    <property type="project" value="InterPro"/>
</dbReference>
<evidence type="ECO:0000256" key="6">
    <source>
        <dbReference type="ARBA" id="ARBA00023004"/>
    </source>
</evidence>
<dbReference type="Proteomes" id="UP000001661">
    <property type="component" value="Chromosome"/>
</dbReference>
<dbReference type="HOGENOM" id="CLU_020364_1_0_9"/>
<sequence length="634" mass="69883">MGNGYHSKILKVNLTEEKIMIDEKEDKFYRKYLGGPGIAAYYALKEIPQGADPLGPENALIITNSVVTGSPAPGVMRYSVSAKSPLTGAFGTSEAGGWWGPRFKKAGYDGVIIKGQAAEPTYLFVSDEEVSLKTAENLWGKTTKEVEEILQDRHGSRARVLQIGPGGENQVTYANICNDLAHFNGRNGMGAVMGSKNLKAIVAKGQQDVPCSDEQSVKDIMKWVGKNVHDHPLTSGLHETGTAGGITSVNAGGALPTNNWKENYFSDAEQIGSDALEEILINRTGCFGCPIRCKRVVEYEDEDYKIDPEYGGPEYETLGAIGSNCGFNDIKLVSKANELCNKYTIDTISFGMTLSFAMHCYEEGLLTKEDTGGFELEFGNGDVLLPLIEQTAKQEGFGKKLALGSARLAKEIGEEAKPFLRVTKNQEVPMHDPRVKTGLGLQFALSSYGGDHWVAQHDPFFTEEDSLGTQAIKPLGILEEVPAVDLSADKIRFFYYTNLLTSVYDCLGTCVFSVIARGILPLDKFMDLVEGVTGWNTSLWELMKVGERTENLMRLFNIREGFSAEDDKLPEHFFKDIKGGPHDGEKALDKEEFEAAIKQYYQMAGWDEDGKPLKAKLKELALHDEFKEIVEEYL</sequence>
<dbReference type="OrthoDB" id="9763894at2"/>
<evidence type="ECO:0000313" key="11">
    <source>
        <dbReference type="Proteomes" id="UP000001661"/>
    </source>
</evidence>
<dbReference type="SMART" id="SM00790">
    <property type="entry name" value="AFOR_N"/>
    <property type="match status" value="1"/>
</dbReference>
<dbReference type="InterPro" id="IPR036021">
    <property type="entry name" value="Tungsten_al_ferr_oxy-like_C"/>
</dbReference>
<protein>
    <submittedName>
        <fullName evidence="10">Aldehyde ferredoxin oxidoreductase</fullName>
        <ecNumber evidence="10">1.2.7.5</ecNumber>
    </submittedName>
</protein>
<dbReference type="InterPro" id="IPR036503">
    <property type="entry name" value="Ald_Fedxn_OxRdtase_N_sf"/>
</dbReference>
<evidence type="ECO:0000256" key="7">
    <source>
        <dbReference type="ARBA" id="ARBA00023014"/>
    </source>
</evidence>
<gene>
    <name evidence="10" type="ordered locus">Acear_0949</name>
</gene>
<dbReference type="Gene3D" id="1.10.599.10">
    <property type="entry name" value="Aldehyde Ferredoxin Oxidoreductase Protein, subunit A, domain 3"/>
    <property type="match status" value="1"/>
</dbReference>
<keyword evidence="6" id="KW-0408">Iron</keyword>
<dbReference type="Pfam" id="PF01314">
    <property type="entry name" value="AFOR_C"/>
    <property type="match status" value="1"/>
</dbReference>
<evidence type="ECO:0000313" key="10">
    <source>
        <dbReference type="EMBL" id="ADL12479.1"/>
    </source>
</evidence>
<keyword evidence="5 10" id="KW-0560">Oxidoreductase</keyword>
<keyword evidence="4" id="KW-0479">Metal-binding</keyword>
<dbReference type="InterPro" id="IPR001203">
    <property type="entry name" value="OxRdtase_Ald_Fedxn_C"/>
</dbReference>